<dbReference type="InterPro" id="IPR044666">
    <property type="entry name" value="Cyclophilin_A-like"/>
</dbReference>
<feature type="compositionally biased region" description="Acidic residues" evidence="7">
    <location>
        <begin position="253"/>
        <end position="271"/>
    </location>
</feature>
<evidence type="ECO:0000256" key="2">
    <source>
        <dbReference type="ARBA" id="ARBA00007365"/>
    </source>
</evidence>
<dbReference type="PROSITE" id="PS50072">
    <property type="entry name" value="CSA_PPIASE_2"/>
    <property type="match status" value="1"/>
</dbReference>
<dbReference type="PROSITE" id="PS00170">
    <property type="entry name" value="CSA_PPIASE_1"/>
    <property type="match status" value="1"/>
</dbReference>
<dbReference type="AlphaFoldDB" id="A0A6Q2ZHN8"/>
<accession>A0A6Q2ZHN8</accession>
<evidence type="ECO:0000256" key="4">
    <source>
        <dbReference type="ARBA" id="ARBA00040027"/>
    </source>
</evidence>
<feature type="region of interest" description="Disordered" evidence="7">
    <location>
        <begin position="324"/>
        <end position="377"/>
    </location>
</feature>
<evidence type="ECO:0000313" key="10">
    <source>
        <dbReference type="Proteomes" id="UP000265140"/>
    </source>
</evidence>
<reference evidence="9" key="4">
    <citation type="submission" date="2025-09" db="UniProtKB">
        <authorList>
            <consortium name="Ensembl"/>
        </authorList>
    </citation>
    <scope>IDENTIFICATION</scope>
</reference>
<feature type="region of interest" description="Disordered" evidence="7">
    <location>
        <begin position="155"/>
        <end position="311"/>
    </location>
</feature>
<gene>
    <name evidence="9" type="primary">CWC27</name>
</gene>
<reference evidence="9" key="2">
    <citation type="submission" date="2020-02" db="EMBL/GenBank/DDBJ databases">
        <title>Esox lucius (northern pike) genome, fEsoLuc1, primary haplotype.</title>
        <authorList>
            <person name="Myers G."/>
            <person name="Karagic N."/>
            <person name="Meyer A."/>
            <person name="Pippel M."/>
            <person name="Reichard M."/>
            <person name="Winkler S."/>
            <person name="Tracey A."/>
            <person name="Sims Y."/>
            <person name="Howe K."/>
            <person name="Rhie A."/>
            <person name="Formenti G."/>
            <person name="Durbin R."/>
            <person name="Fedrigo O."/>
            <person name="Jarvis E.D."/>
        </authorList>
    </citation>
    <scope>NUCLEOTIDE SEQUENCE [LARGE SCALE GENOMIC DNA]</scope>
</reference>
<dbReference type="FunFam" id="2.40.100.10:FF:000007">
    <property type="entry name" value="Peptidyl-prolyl cis-trans isomerase CWC27 homolog"/>
    <property type="match status" value="1"/>
</dbReference>
<comment type="subunit">
    <text evidence="6">Part of the activated spliceosome B/catalytic step 1 spliceosome, one of the forms of the spliceosome which has a well-formed active site but still cannot catalyze the branching reaction and is composed at least of 52 proteins, the U2, U5 and U6 snRNAs and the pre-mRNA. Recruited during early steps of activated spliceosome B maturation, it is probably one of the first proteins released from this complex as he matures to the spliceosome C complex. Component of the minor spliceosome, which splices U12-type introns.</text>
</comment>
<protein>
    <recommendedName>
        <fullName evidence="4">Spliceosome-associated protein CWC27 homolog</fullName>
    </recommendedName>
    <alternativeName>
        <fullName evidence="5">Probable inactive peptidyl-prolyl cis-trans isomerase CWC27 homolog</fullName>
    </alternativeName>
</protein>
<feature type="compositionally biased region" description="Basic and acidic residues" evidence="7">
    <location>
        <begin position="155"/>
        <end position="193"/>
    </location>
</feature>
<feature type="compositionally biased region" description="Basic and acidic residues" evidence="7">
    <location>
        <begin position="272"/>
        <end position="311"/>
    </location>
</feature>
<dbReference type="GO" id="GO:0003755">
    <property type="term" value="F:peptidyl-prolyl cis-trans isomerase activity"/>
    <property type="evidence" value="ECO:0007669"/>
    <property type="project" value="InterPro"/>
</dbReference>
<dbReference type="PRINTS" id="PR00153">
    <property type="entry name" value="CSAPPISMRASE"/>
</dbReference>
<feature type="domain" description="PPIase cyclophilin-type" evidence="8">
    <location>
        <begin position="19"/>
        <end position="166"/>
    </location>
</feature>
<dbReference type="InterPro" id="IPR002130">
    <property type="entry name" value="Cyclophilin-type_PPIase_dom"/>
</dbReference>
<dbReference type="InterPro" id="IPR020892">
    <property type="entry name" value="Cyclophilin-type_PPIase_CS"/>
</dbReference>
<sequence>MSNIYIQEPPTNGKVLIKTSAGDIDIELWSKEAPKAARNFVQLCMEGYYDGTPFHRVVPEFIVQGGDPTGTGTGGESIYGRPFKDEFHSRLRFNRRGLVAMANAGPHDNSSQFFFTLARADELNNKHTIFGKVTGDTVYNMLRLAEVECDQDERPLNPHKIRSTEVLHSPFDDIVPREMKKSKKDEDKKEGKKSQSKATKNFSLLSFGEEAEEDEETVNRVSQTLKGKSKSSHDLLKNDPQLSSIPAVNKLGEDDEAAEGDADGNEEDYDSDERQEMRERISMKLKKMKEDEKKSTELKLSHSLHSDELRQEARQLKKDLLAIKKRREDIANPPQKEEEDREEKKPGSEAVAEYLEGKKKYEDLRKQKQKKGSTREAQTLALLDRFKSKLSSAITETLEAPEEDPEELAEDDDKGWMAHVLQFDEQTRKVKDANMQDEDTFEIYDPRNPVNKRRREESKKIMKEKKAKR</sequence>
<feature type="compositionally biased region" description="Basic and acidic residues" evidence="7">
    <location>
        <begin position="324"/>
        <end position="347"/>
    </location>
</feature>
<dbReference type="CDD" id="cd01925">
    <property type="entry name" value="cyclophilin_CeCYP16-like"/>
    <property type="match status" value="1"/>
</dbReference>
<keyword evidence="3" id="KW-0539">Nucleus</keyword>
<dbReference type="PANTHER" id="PTHR45625:SF6">
    <property type="entry name" value="SPLICEOSOME-ASSOCIATED PROTEIN CWC27 HOMOLOG"/>
    <property type="match status" value="1"/>
</dbReference>
<dbReference type="PANTHER" id="PTHR45625">
    <property type="entry name" value="PEPTIDYL-PROLYL CIS-TRANS ISOMERASE-RELATED"/>
    <property type="match status" value="1"/>
</dbReference>
<dbReference type="Proteomes" id="UP000265140">
    <property type="component" value="Chromosome 14"/>
</dbReference>
<feature type="compositionally biased region" description="Basic and acidic residues" evidence="7">
    <location>
        <begin position="355"/>
        <end position="366"/>
    </location>
</feature>
<keyword evidence="10" id="KW-1185">Reference proteome</keyword>
<evidence type="ECO:0000259" key="8">
    <source>
        <dbReference type="PROSITE" id="PS50072"/>
    </source>
</evidence>
<dbReference type="GO" id="GO:0006457">
    <property type="term" value="P:protein folding"/>
    <property type="evidence" value="ECO:0007669"/>
    <property type="project" value="InterPro"/>
</dbReference>
<dbReference type="Pfam" id="PF00160">
    <property type="entry name" value="Pro_isomerase"/>
    <property type="match status" value="1"/>
</dbReference>
<dbReference type="InterPro" id="IPR029000">
    <property type="entry name" value="Cyclophilin-like_dom_sf"/>
</dbReference>
<name>A0A6Q2ZHN8_ESOLU</name>
<comment type="similarity">
    <text evidence="2">Belongs to the cyclophilin-type PPIase family.</text>
</comment>
<evidence type="ECO:0000256" key="1">
    <source>
        <dbReference type="ARBA" id="ARBA00004123"/>
    </source>
</evidence>
<dbReference type="CDD" id="cd22288">
    <property type="entry name" value="CWC27_CTD"/>
    <property type="match status" value="1"/>
</dbReference>
<evidence type="ECO:0000256" key="7">
    <source>
        <dbReference type="SAM" id="MobiDB-lite"/>
    </source>
</evidence>
<evidence type="ECO:0000313" key="9">
    <source>
        <dbReference type="Ensembl" id="ENSELUP00000077080.1"/>
    </source>
</evidence>
<dbReference type="SUPFAM" id="SSF50891">
    <property type="entry name" value="Cyclophilin-like"/>
    <property type="match status" value="1"/>
</dbReference>
<dbReference type="Ensembl" id="ENSELUT00000082727.2">
    <property type="protein sequence ID" value="ENSELUP00000077080.1"/>
    <property type="gene ID" value="ENSELUG00000003475.3"/>
</dbReference>
<dbReference type="GO" id="GO:0071013">
    <property type="term" value="C:catalytic step 2 spliceosome"/>
    <property type="evidence" value="ECO:0007669"/>
    <property type="project" value="TreeGrafter"/>
</dbReference>
<organism evidence="9 10">
    <name type="scientific">Esox lucius</name>
    <name type="common">Northern pike</name>
    <dbReference type="NCBI Taxonomy" id="8010"/>
    <lineage>
        <taxon>Eukaryota</taxon>
        <taxon>Metazoa</taxon>
        <taxon>Chordata</taxon>
        <taxon>Craniata</taxon>
        <taxon>Vertebrata</taxon>
        <taxon>Euteleostomi</taxon>
        <taxon>Actinopterygii</taxon>
        <taxon>Neopterygii</taxon>
        <taxon>Teleostei</taxon>
        <taxon>Protacanthopterygii</taxon>
        <taxon>Esociformes</taxon>
        <taxon>Esocidae</taxon>
        <taxon>Esox</taxon>
    </lineage>
</organism>
<reference evidence="9" key="3">
    <citation type="submission" date="2025-08" db="UniProtKB">
        <authorList>
            <consortium name="Ensembl"/>
        </authorList>
    </citation>
    <scope>IDENTIFICATION</scope>
</reference>
<reference evidence="10" key="1">
    <citation type="journal article" date="2014" name="PLoS ONE">
        <title>The genome and linkage map of the northern pike (Esox lucius): conserved synteny revealed between the salmonid sister group and the Neoteleostei.</title>
        <authorList>
            <person name="Rondeau E.B."/>
            <person name="Minkley D.R."/>
            <person name="Leong J.S."/>
            <person name="Messmer A.M."/>
            <person name="Jantzen J.R."/>
            <person name="von Schalburg K.R."/>
            <person name="Lemon C."/>
            <person name="Bird N.H."/>
            <person name="Koop B.F."/>
        </authorList>
    </citation>
    <scope>NUCLEOTIDE SEQUENCE</scope>
</reference>
<evidence type="ECO:0000256" key="6">
    <source>
        <dbReference type="ARBA" id="ARBA00046368"/>
    </source>
</evidence>
<evidence type="ECO:0000256" key="3">
    <source>
        <dbReference type="ARBA" id="ARBA00023242"/>
    </source>
</evidence>
<dbReference type="Bgee" id="ENSELUG00000003475">
    <property type="expression patterns" value="Expressed in testis and 14 other cell types or tissues"/>
</dbReference>
<proteinExistence type="inferred from homology"/>
<dbReference type="Gene3D" id="2.40.100.10">
    <property type="entry name" value="Cyclophilin-like"/>
    <property type="match status" value="1"/>
</dbReference>
<dbReference type="GeneTree" id="ENSGT00940000155967"/>
<feature type="region of interest" description="Disordered" evidence="7">
    <location>
        <begin position="444"/>
        <end position="469"/>
    </location>
</feature>
<comment type="subcellular location">
    <subcellularLocation>
        <location evidence="1">Nucleus</location>
    </subcellularLocation>
</comment>
<evidence type="ECO:0000256" key="5">
    <source>
        <dbReference type="ARBA" id="ARBA00042090"/>
    </source>
</evidence>